<keyword evidence="1" id="KW-0433">Leucine-rich repeat</keyword>
<dbReference type="EMBL" id="JBJKBG010000005">
    <property type="protein sequence ID" value="KAL3739982.1"/>
    <property type="molecule type" value="Genomic_DNA"/>
</dbReference>
<evidence type="ECO:0000256" key="4">
    <source>
        <dbReference type="ARBA" id="ARBA00022821"/>
    </source>
</evidence>
<evidence type="ECO:0000313" key="10">
    <source>
        <dbReference type="EMBL" id="KAL3739982.1"/>
    </source>
</evidence>
<feature type="domain" description="R13L1/DRL21-like LRR repeat region" evidence="9">
    <location>
        <begin position="614"/>
        <end position="732"/>
    </location>
</feature>
<dbReference type="PANTHER" id="PTHR36766:SF40">
    <property type="entry name" value="DISEASE RESISTANCE PROTEIN RGA3"/>
    <property type="match status" value="1"/>
</dbReference>
<dbReference type="Pfam" id="PF23559">
    <property type="entry name" value="WHD_DRP"/>
    <property type="match status" value="1"/>
</dbReference>
<dbReference type="Pfam" id="PF18052">
    <property type="entry name" value="Rx_N"/>
    <property type="match status" value="1"/>
</dbReference>
<evidence type="ECO:0000256" key="1">
    <source>
        <dbReference type="ARBA" id="ARBA00022614"/>
    </source>
</evidence>
<dbReference type="InterPro" id="IPR041118">
    <property type="entry name" value="Rx_N"/>
</dbReference>
<evidence type="ECO:0000259" key="8">
    <source>
        <dbReference type="Pfam" id="PF23559"/>
    </source>
</evidence>
<dbReference type="GO" id="GO:0051707">
    <property type="term" value="P:response to other organism"/>
    <property type="evidence" value="ECO:0007669"/>
    <property type="project" value="UniProtKB-ARBA"/>
</dbReference>
<organism evidence="10 11">
    <name type="scientific">Eucalyptus globulus</name>
    <name type="common">Tasmanian blue gum</name>
    <dbReference type="NCBI Taxonomy" id="34317"/>
    <lineage>
        <taxon>Eukaryota</taxon>
        <taxon>Viridiplantae</taxon>
        <taxon>Streptophyta</taxon>
        <taxon>Embryophyta</taxon>
        <taxon>Tracheophyta</taxon>
        <taxon>Spermatophyta</taxon>
        <taxon>Magnoliopsida</taxon>
        <taxon>eudicotyledons</taxon>
        <taxon>Gunneridae</taxon>
        <taxon>Pentapetalae</taxon>
        <taxon>rosids</taxon>
        <taxon>malvids</taxon>
        <taxon>Myrtales</taxon>
        <taxon>Myrtaceae</taxon>
        <taxon>Myrtoideae</taxon>
        <taxon>Eucalypteae</taxon>
        <taxon>Eucalyptus</taxon>
    </lineage>
</organism>
<accession>A0ABD3KKW3</accession>
<dbReference type="PRINTS" id="PR00364">
    <property type="entry name" value="DISEASERSIST"/>
</dbReference>
<protein>
    <recommendedName>
        <fullName evidence="12">AAA+ ATPase domain-containing protein</fullName>
    </recommendedName>
</protein>
<dbReference type="InterPro" id="IPR032675">
    <property type="entry name" value="LRR_dom_sf"/>
</dbReference>
<dbReference type="InterPro" id="IPR058922">
    <property type="entry name" value="WHD_DRP"/>
</dbReference>
<name>A0ABD3KKW3_EUCGL</name>
<comment type="caution">
    <text evidence="10">The sequence shown here is derived from an EMBL/GenBank/DDBJ whole genome shotgun (WGS) entry which is preliminary data.</text>
</comment>
<dbReference type="InterPro" id="IPR027417">
    <property type="entry name" value="P-loop_NTPase"/>
</dbReference>
<evidence type="ECO:0000256" key="3">
    <source>
        <dbReference type="ARBA" id="ARBA00022741"/>
    </source>
</evidence>
<evidence type="ECO:0000259" key="9">
    <source>
        <dbReference type="Pfam" id="PF25019"/>
    </source>
</evidence>
<dbReference type="PANTHER" id="PTHR36766">
    <property type="entry name" value="PLANT BROAD-SPECTRUM MILDEW RESISTANCE PROTEIN RPW8"/>
    <property type="match status" value="1"/>
</dbReference>
<dbReference type="InterPro" id="IPR002182">
    <property type="entry name" value="NB-ARC"/>
</dbReference>
<evidence type="ECO:0000313" key="11">
    <source>
        <dbReference type="Proteomes" id="UP001634007"/>
    </source>
</evidence>
<keyword evidence="2" id="KW-0677">Repeat</keyword>
<evidence type="ECO:0000256" key="5">
    <source>
        <dbReference type="ARBA" id="ARBA00022840"/>
    </source>
</evidence>
<dbReference type="Gene3D" id="3.40.50.300">
    <property type="entry name" value="P-loop containing nucleotide triphosphate hydrolases"/>
    <property type="match status" value="2"/>
</dbReference>
<dbReference type="InterPro" id="IPR056789">
    <property type="entry name" value="LRR_R13L1-DRL21"/>
</dbReference>
<dbReference type="InterPro" id="IPR042197">
    <property type="entry name" value="Apaf_helical"/>
</dbReference>
<keyword evidence="11" id="KW-1185">Reference proteome</keyword>
<feature type="domain" description="Disease resistance protein winged helix" evidence="8">
    <location>
        <begin position="406"/>
        <end position="464"/>
    </location>
</feature>
<keyword evidence="5" id="KW-0067">ATP-binding</keyword>
<reference evidence="10 11" key="1">
    <citation type="submission" date="2024-11" db="EMBL/GenBank/DDBJ databases">
        <title>Chromosome-level genome assembly of Eucalyptus globulus Labill. provides insights into its genome evolution.</title>
        <authorList>
            <person name="Li X."/>
        </authorList>
    </citation>
    <scope>NUCLEOTIDE SEQUENCE [LARGE SCALE GENOMIC DNA]</scope>
    <source>
        <strain evidence="10">CL2024</strain>
        <tissue evidence="10">Fresh tender leaves</tissue>
    </source>
</reference>
<feature type="domain" description="NB-ARC" evidence="6">
    <location>
        <begin position="166"/>
        <end position="328"/>
    </location>
</feature>
<keyword evidence="4" id="KW-0611">Plant defense</keyword>
<dbReference type="GO" id="GO:0006952">
    <property type="term" value="P:defense response"/>
    <property type="evidence" value="ECO:0007669"/>
    <property type="project" value="UniProtKB-KW"/>
</dbReference>
<evidence type="ECO:0000259" key="6">
    <source>
        <dbReference type="Pfam" id="PF00931"/>
    </source>
</evidence>
<evidence type="ECO:0000256" key="2">
    <source>
        <dbReference type="ARBA" id="ARBA00022737"/>
    </source>
</evidence>
<dbReference type="GO" id="GO:0005524">
    <property type="term" value="F:ATP binding"/>
    <property type="evidence" value="ECO:0007669"/>
    <property type="project" value="UniProtKB-KW"/>
</dbReference>
<proteinExistence type="predicted"/>
<dbReference type="Gene3D" id="1.10.8.430">
    <property type="entry name" value="Helical domain of apoptotic protease-activating factors"/>
    <property type="match status" value="2"/>
</dbReference>
<evidence type="ECO:0008006" key="12">
    <source>
        <dbReference type="Google" id="ProtNLM"/>
    </source>
</evidence>
<feature type="domain" description="NB-ARC" evidence="6">
    <location>
        <begin position="800"/>
        <end position="969"/>
    </location>
</feature>
<dbReference type="Proteomes" id="UP001634007">
    <property type="component" value="Unassembled WGS sequence"/>
</dbReference>
<dbReference type="SUPFAM" id="SSF52058">
    <property type="entry name" value="L domain-like"/>
    <property type="match status" value="2"/>
</dbReference>
<sequence length="1504" mass="171641">MAEALILRVAKLVDDFPEGGQLWGAGGELSELKKTFSFLQSIVPDAEKRRYRGPWEIDRWLWDVKDAFCDAEDLLEEWNLEVMQLRESPSKDEKLKQVIPSSCSPSEKPDLRLEMSARTKKIRERIEAVAAEGRDLGLRECAEDVRVERRERLDSCVYDEEIIGREDDKSAIMNFLLDSDTDEQISFFIIRGQSGIGKTALARCVYEDDMVKKHFDLRIWVCVGFSGFHSIEREVQKIRGRETIERADDEEQLRRYLLVIDDLQYVDPERWGSLKNLLMGGAQGSKILITTGDQSIADHTSTTPSYCIEALPKESSFDLLMKMACQEEEETRNPSKVKIGRQIVKMCDGIPLAIRMIGSLLFFKKTEAEWLHFEDEISELSADLLQLSYNHLPCHLKQFFAFCSFLWMAEGFILSIDNGDWDMEDIAHDYFMDLLGRNFFQDCVKDELGNVTSCRVHHLVNDLAHPVAGTEYGRIYHLQSHLEERTRHLSWYSTLHLSEGDPYIHGAYYLRTLIKTSQRKSSRCETQMGEETLRKFISSFKFLRALDLHDSGIEKLQSSICELKHLTFLDFSENEGIVRLPDSVTKMKTLQVLKLNMYFLLPGDDSCSKNCSGLGELNRLSNLRGSLRIEVKGEIADAVAESNAANLKEKDSLVSLVLVFARKESDEVLLKDLQPSLNLRSLEIRRYGGTRFPSWMSCMPKLVRLQLFDCAACKSLPSLGELTSLKHLEIGELPTVEYTESDIDTLLSLPNLSTLMIKRCPNLDWIPRLLRPSELKPPSFPLESLQTSFAPIEQVTGINDRVKEVIKLLAIEDDGGKPRMVGIHGTNGIGKTTIAKAVYNRISSCFDSCSFLTEIGDKVQNNGGIQLVQTKLICDILDRDCNVASFEGGIEFFLDVFSNIKALIVLDDVEEPSHLYDLVDTQLEWFGPGSRIIVTSENLGIFETYAERANIYEVNKMDNGRALEHFHKHASIPWYPEIGKRIVKAMGQVPFFIEVIGSLLHGKTIDDWRKMEDMIKLHSREILKDCREILKICYEALDEKQKQIFRDIAWFANGVDSQIASYMWPDLDLLPSYQVLMPLAKIGEDNKLRMHKLLKHLCRAVDQEEPIYHVKRRRLYINDPDLKVINEEEGMEVAEALCPDTFTETLPNVRFLKLDRASMTGNFADVFPKLRWLRWQGCPRDFEATELNLTELVILDLSWSKVTKDWGGWRKIKMEQLKVLNLTSCTDLLISPEFSSFPNLEILILERCSRLVHLDPSIGGLEKLLCLNLKSCTELNRLPAELGALKALKELLIDETSVHDIFLQSDLEEVEHLTSLSILSANNSKNITKLPSGVGAKLRRLSLRNCDWIQKLPKPIGQLGSPLEELDISGTCISELPGSFGNLQRLRVLKMHYCFIRKFPSFIWHLHSLEEIDASLCRNIEGDIPRDIGKLENLRILKLRNSAISSLPPEINHLSKLETLDVLRCDKLHELPALPPSLIIVHLSPKLKEKVSDLLMKKHCFITV</sequence>
<dbReference type="Gene3D" id="3.80.10.10">
    <property type="entry name" value="Ribonuclease Inhibitor"/>
    <property type="match status" value="3"/>
</dbReference>
<gene>
    <name evidence="10" type="ORF">ACJRO7_021289</name>
</gene>
<dbReference type="Pfam" id="PF25019">
    <property type="entry name" value="LRR_R13L1-DRL21"/>
    <property type="match status" value="1"/>
</dbReference>
<dbReference type="Gene3D" id="1.20.5.4130">
    <property type="match status" value="1"/>
</dbReference>
<evidence type="ECO:0000259" key="7">
    <source>
        <dbReference type="Pfam" id="PF18052"/>
    </source>
</evidence>
<keyword evidence="3" id="KW-0547">Nucleotide-binding</keyword>
<dbReference type="Pfam" id="PF00931">
    <property type="entry name" value="NB-ARC"/>
    <property type="match status" value="2"/>
</dbReference>
<dbReference type="SUPFAM" id="SSF52540">
    <property type="entry name" value="P-loop containing nucleoside triphosphate hydrolases"/>
    <property type="match status" value="2"/>
</dbReference>
<feature type="domain" description="Disease resistance N-terminal" evidence="7">
    <location>
        <begin position="19"/>
        <end position="91"/>
    </location>
</feature>